<accession>A0AAD7C3Q6</accession>
<name>A0AAD7C3Q6_9AGAR</name>
<dbReference type="Proteomes" id="UP001221142">
    <property type="component" value="Unassembled WGS sequence"/>
</dbReference>
<sequence>MASDPLPYPTIFDRTAGFRFLSINPNLIDYRSCGFESSLDYELHPEIDSTQLHRRFRAAWARETYTIHMLSISTTQESESVPSFSGSCSIPSILPNISEHCHGALDLARAPPCKWLCCKLFSLKLTESMFERCLFLEPPIVALGLDHQLTASALSNGQPRLLAIARAALVGNNLAIFDEATGNIDPHKDALIQQVIDDGAGHRASPGKYSRF</sequence>
<keyword evidence="2" id="KW-1185">Reference proteome</keyword>
<dbReference type="AlphaFoldDB" id="A0AAD7C3Q6"/>
<dbReference type="InterPro" id="IPR027417">
    <property type="entry name" value="P-loop_NTPase"/>
</dbReference>
<comment type="caution">
    <text evidence="1">The sequence shown here is derived from an EMBL/GenBank/DDBJ whole genome shotgun (WGS) entry which is preliminary data.</text>
</comment>
<dbReference type="EMBL" id="JARKIF010000005">
    <property type="protein sequence ID" value="KAJ7638364.1"/>
    <property type="molecule type" value="Genomic_DNA"/>
</dbReference>
<proteinExistence type="predicted"/>
<protein>
    <recommendedName>
        <fullName evidence="3">ABC transporter domain-containing protein</fullName>
    </recommendedName>
</protein>
<evidence type="ECO:0008006" key="3">
    <source>
        <dbReference type="Google" id="ProtNLM"/>
    </source>
</evidence>
<organism evidence="1 2">
    <name type="scientific">Roridomyces roridus</name>
    <dbReference type="NCBI Taxonomy" id="1738132"/>
    <lineage>
        <taxon>Eukaryota</taxon>
        <taxon>Fungi</taxon>
        <taxon>Dikarya</taxon>
        <taxon>Basidiomycota</taxon>
        <taxon>Agaricomycotina</taxon>
        <taxon>Agaricomycetes</taxon>
        <taxon>Agaricomycetidae</taxon>
        <taxon>Agaricales</taxon>
        <taxon>Marasmiineae</taxon>
        <taxon>Mycenaceae</taxon>
        <taxon>Roridomyces</taxon>
    </lineage>
</organism>
<evidence type="ECO:0000313" key="2">
    <source>
        <dbReference type="Proteomes" id="UP001221142"/>
    </source>
</evidence>
<dbReference type="SUPFAM" id="SSF52540">
    <property type="entry name" value="P-loop containing nucleoside triphosphate hydrolases"/>
    <property type="match status" value="1"/>
</dbReference>
<reference evidence="1" key="1">
    <citation type="submission" date="2023-03" db="EMBL/GenBank/DDBJ databases">
        <title>Massive genome expansion in bonnet fungi (Mycena s.s.) driven by repeated elements and novel gene families across ecological guilds.</title>
        <authorList>
            <consortium name="Lawrence Berkeley National Laboratory"/>
            <person name="Harder C.B."/>
            <person name="Miyauchi S."/>
            <person name="Viragh M."/>
            <person name="Kuo A."/>
            <person name="Thoen E."/>
            <person name="Andreopoulos B."/>
            <person name="Lu D."/>
            <person name="Skrede I."/>
            <person name="Drula E."/>
            <person name="Henrissat B."/>
            <person name="Morin E."/>
            <person name="Kohler A."/>
            <person name="Barry K."/>
            <person name="LaButti K."/>
            <person name="Morin E."/>
            <person name="Salamov A."/>
            <person name="Lipzen A."/>
            <person name="Mereny Z."/>
            <person name="Hegedus B."/>
            <person name="Baldrian P."/>
            <person name="Stursova M."/>
            <person name="Weitz H."/>
            <person name="Taylor A."/>
            <person name="Grigoriev I.V."/>
            <person name="Nagy L.G."/>
            <person name="Martin F."/>
            <person name="Kauserud H."/>
        </authorList>
    </citation>
    <scope>NUCLEOTIDE SEQUENCE</scope>
    <source>
        <strain evidence="1">9284</strain>
    </source>
</reference>
<evidence type="ECO:0000313" key="1">
    <source>
        <dbReference type="EMBL" id="KAJ7638364.1"/>
    </source>
</evidence>
<gene>
    <name evidence="1" type="ORF">FB45DRAFT_400120</name>
</gene>
<dbReference type="Gene3D" id="3.40.50.300">
    <property type="entry name" value="P-loop containing nucleotide triphosphate hydrolases"/>
    <property type="match status" value="1"/>
</dbReference>